<evidence type="ECO:0000256" key="6">
    <source>
        <dbReference type="ARBA" id="ARBA00023136"/>
    </source>
</evidence>
<feature type="transmembrane region" description="Helical" evidence="7">
    <location>
        <begin position="424"/>
        <end position="442"/>
    </location>
</feature>
<evidence type="ECO:0000256" key="2">
    <source>
        <dbReference type="ARBA" id="ARBA00005551"/>
    </source>
</evidence>
<feature type="transmembrane region" description="Helical" evidence="7">
    <location>
        <begin position="185"/>
        <end position="205"/>
    </location>
</feature>
<dbReference type="GO" id="GO:0015297">
    <property type="term" value="F:antiporter activity"/>
    <property type="evidence" value="ECO:0007669"/>
    <property type="project" value="InterPro"/>
</dbReference>
<feature type="transmembrane region" description="Helical" evidence="7">
    <location>
        <begin position="30"/>
        <end position="49"/>
    </location>
</feature>
<dbReference type="InterPro" id="IPR006153">
    <property type="entry name" value="Cation/H_exchanger_TM"/>
</dbReference>
<feature type="transmembrane region" description="Helical" evidence="7">
    <location>
        <begin position="358"/>
        <end position="382"/>
    </location>
</feature>
<evidence type="ECO:0000256" key="7">
    <source>
        <dbReference type="SAM" id="Phobius"/>
    </source>
</evidence>
<feature type="transmembrane region" description="Helical" evidence="7">
    <location>
        <begin position="145"/>
        <end position="165"/>
    </location>
</feature>
<reference evidence="10" key="1">
    <citation type="journal article" date="2020" name="mSystems">
        <title>Genome- and Community-Level Interaction Insights into Carbon Utilization and Element Cycling Functions of Hydrothermarchaeota in Hydrothermal Sediment.</title>
        <authorList>
            <person name="Zhou Z."/>
            <person name="Liu Y."/>
            <person name="Xu W."/>
            <person name="Pan J."/>
            <person name="Luo Z.H."/>
            <person name="Li M."/>
        </authorList>
    </citation>
    <scope>NUCLEOTIDE SEQUENCE [LARGE SCALE GENOMIC DNA]</scope>
    <source>
        <strain evidence="10">SpSt-853</strain>
    </source>
</reference>
<name>A0A7C5EKN9_9BACT</name>
<proteinExistence type="inferred from homology"/>
<dbReference type="PANTHER" id="PTHR42751">
    <property type="entry name" value="SODIUM/HYDROGEN EXCHANGER FAMILY/TRKA DOMAIN PROTEIN"/>
    <property type="match status" value="1"/>
</dbReference>
<feature type="transmembrane region" description="Helical" evidence="7">
    <location>
        <begin position="247"/>
        <end position="270"/>
    </location>
</feature>
<keyword evidence="6 7" id="KW-0472">Membrane</keyword>
<dbReference type="Pfam" id="PF00999">
    <property type="entry name" value="Na_H_Exchanger"/>
    <property type="match status" value="1"/>
</dbReference>
<evidence type="ECO:0000256" key="5">
    <source>
        <dbReference type="ARBA" id="ARBA00022989"/>
    </source>
</evidence>
<comment type="caution">
    <text evidence="10">The sequence shown here is derived from an EMBL/GenBank/DDBJ whole genome shotgun (WGS) entry which is preliminary data.</text>
</comment>
<dbReference type="GO" id="GO:1902600">
    <property type="term" value="P:proton transmembrane transport"/>
    <property type="evidence" value="ECO:0007669"/>
    <property type="project" value="InterPro"/>
</dbReference>
<dbReference type="InterPro" id="IPR003148">
    <property type="entry name" value="RCK_N"/>
</dbReference>
<feature type="transmembrane region" description="Helical" evidence="7">
    <location>
        <begin position="282"/>
        <end position="301"/>
    </location>
</feature>
<feature type="transmembrane region" description="Helical" evidence="7">
    <location>
        <begin position="389"/>
        <end position="412"/>
    </location>
</feature>
<evidence type="ECO:0000256" key="3">
    <source>
        <dbReference type="ARBA" id="ARBA00022448"/>
    </source>
</evidence>
<protein>
    <submittedName>
        <fullName evidence="10">Sodium:proton exchanger</fullName>
    </submittedName>
</protein>
<dbReference type="Gene3D" id="1.20.1530.20">
    <property type="match status" value="1"/>
</dbReference>
<feature type="transmembrane region" description="Helical" evidence="7">
    <location>
        <begin position="106"/>
        <end position="125"/>
    </location>
</feature>
<keyword evidence="4 7" id="KW-0812">Transmembrane</keyword>
<evidence type="ECO:0000259" key="8">
    <source>
        <dbReference type="Pfam" id="PF00999"/>
    </source>
</evidence>
<evidence type="ECO:0000256" key="4">
    <source>
        <dbReference type="ARBA" id="ARBA00022692"/>
    </source>
</evidence>
<keyword evidence="3" id="KW-0813">Transport</keyword>
<feature type="domain" description="RCK N-terminal" evidence="9">
    <location>
        <begin position="481"/>
        <end position="602"/>
    </location>
</feature>
<dbReference type="GO" id="GO:0006813">
    <property type="term" value="P:potassium ion transport"/>
    <property type="evidence" value="ECO:0007669"/>
    <property type="project" value="InterPro"/>
</dbReference>
<feature type="transmembrane region" description="Helical" evidence="7">
    <location>
        <begin position="217"/>
        <end position="235"/>
    </location>
</feature>
<feature type="transmembrane region" description="Helical" evidence="7">
    <location>
        <begin position="80"/>
        <end position="100"/>
    </location>
</feature>
<gene>
    <name evidence="10" type="ORF">ENW48_00285</name>
</gene>
<dbReference type="Gene3D" id="3.40.50.720">
    <property type="entry name" value="NAD(P)-binding Rossmann-like Domain"/>
    <property type="match status" value="1"/>
</dbReference>
<dbReference type="InterPro" id="IPR038770">
    <property type="entry name" value="Na+/solute_symporter_sf"/>
</dbReference>
<sequence>MPSYGETCCQLVSFPERQFPPLFLLKRWQLLLLGTLFLIGSPGEAGAAASGDSSLLSSISISILAATLCALGASLLRQPLILAYLAAGMLIGPEIGFAWVQNKQDIQIIAEIGLILLLFLIGLELDLRKLKEAGKSLILTGSSQFVLCLALGLGFFWLLGFTVNLAPPHLRKILGVSFEGGPYDLLYLAACLGLSSTAIVVKLLYEKFELDTLAGRITLGVLVFQDLWAIVLLSLQPNLAQPQILTLIWSFAKGAFLVLVSFLLSRYLLAWIFRTIAKLPELMLAASLGWCFFVSGLANHLGLSLEMGALIAGVSLSTFPYNLDIIGKIINIRDFFITLFFVALGMVIPHPLKNPGLLLISAAVALFLVFTRFVSVYPLLYVLGNGNRVSLLATINLSQLSEFALVIAVIGLKPEYRHIGPDTLTVIIFVFVITSVASTYMIQFNQELQAIIGRLLEKVGLRSLGSEPGEKKDAPGKDLALLGFFRVASAFLAQVEQHRPELLNRLVVVDFNPEVYTELRKKGIKVVYGDISNLKTLQHAGLEAANVVMSTITDDILVGIDNFKLIGQVRRLCPQAKVVVTAVSPTQALKLYRAGADYVLCPNQVTAGHLLKVLECLLSEWTAAEREEEIRKLTGQKEVLP</sequence>
<dbReference type="InterPro" id="IPR036291">
    <property type="entry name" value="NAD(P)-bd_dom_sf"/>
</dbReference>
<evidence type="ECO:0000313" key="10">
    <source>
        <dbReference type="EMBL" id="HGZ10640.1"/>
    </source>
</evidence>
<evidence type="ECO:0000256" key="1">
    <source>
        <dbReference type="ARBA" id="ARBA00004141"/>
    </source>
</evidence>
<evidence type="ECO:0000259" key="9">
    <source>
        <dbReference type="Pfam" id="PF02254"/>
    </source>
</evidence>
<feature type="domain" description="Cation/H+ exchanger transmembrane" evidence="8">
    <location>
        <begin position="64"/>
        <end position="438"/>
    </location>
</feature>
<feature type="transmembrane region" description="Helical" evidence="7">
    <location>
        <begin position="335"/>
        <end position="352"/>
    </location>
</feature>
<comment type="similarity">
    <text evidence="2">Belongs to the monovalent cation:proton antiporter 2 (CPA2) transporter (TC 2.A.37) family.</text>
</comment>
<dbReference type="SUPFAM" id="SSF51735">
    <property type="entry name" value="NAD(P)-binding Rossmann-fold domains"/>
    <property type="match status" value="1"/>
</dbReference>
<dbReference type="GO" id="GO:0016020">
    <property type="term" value="C:membrane"/>
    <property type="evidence" value="ECO:0007669"/>
    <property type="project" value="UniProtKB-SubCell"/>
</dbReference>
<comment type="subcellular location">
    <subcellularLocation>
        <location evidence="1">Membrane</location>
        <topology evidence="1">Multi-pass membrane protein</topology>
    </subcellularLocation>
</comment>
<dbReference type="EMBL" id="DTKJ01000003">
    <property type="protein sequence ID" value="HGZ10640.1"/>
    <property type="molecule type" value="Genomic_DNA"/>
</dbReference>
<organism evidence="10">
    <name type="scientific">Desulfobacca acetoxidans</name>
    <dbReference type="NCBI Taxonomy" id="60893"/>
    <lineage>
        <taxon>Bacteria</taxon>
        <taxon>Pseudomonadati</taxon>
        <taxon>Thermodesulfobacteriota</taxon>
        <taxon>Desulfobaccia</taxon>
        <taxon>Desulfobaccales</taxon>
        <taxon>Desulfobaccaceae</taxon>
        <taxon>Desulfobacca</taxon>
    </lineage>
</organism>
<accession>A0A7C5EKN9</accession>
<dbReference type="PANTHER" id="PTHR42751:SF3">
    <property type="entry name" value="SODIUM_GLUTAMATE SYMPORTER"/>
    <property type="match status" value="1"/>
</dbReference>
<dbReference type="Pfam" id="PF02254">
    <property type="entry name" value="TrkA_N"/>
    <property type="match status" value="1"/>
</dbReference>
<feature type="transmembrane region" description="Helical" evidence="7">
    <location>
        <begin position="55"/>
        <end position="73"/>
    </location>
</feature>
<keyword evidence="5 7" id="KW-1133">Transmembrane helix</keyword>
<dbReference type="AlphaFoldDB" id="A0A7C5EKN9"/>